<organism evidence="6 7">
    <name type="scientific">Candidatus Terasakiella magnetica</name>
    <dbReference type="NCBI Taxonomy" id="1867952"/>
    <lineage>
        <taxon>Bacteria</taxon>
        <taxon>Pseudomonadati</taxon>
        <taxon>Pseudomonadota</taxon>
        <taxon>Alphaproteobacteria</taxon>
        <taxon>Rhodospirillales</taxon>
        <taxon>Terasakiellaceae</taxon>
        <taxon>Terasakiella</taxon>
    </lineage>
</organism>
<dbReference type="PROSITE" id="PS51296">
    <property type="entry name" value="RIESKE"/>
    <property type="match status" value="1"/>
</dbReference>
<reference evidence="6 7" key="1">
    <citation type="submission" date="2016-07" db="EMBL/GenBank/DDBJ databases">
        <authorList>
            <person name="Lefevre C.T."/>
        </authorList>
    </citation>
    <scope>NUCLEOTIDE SEQUENCE [LARGE SCALE GENOMIC DNA]</scope>
    <source>
        <strain evidence="6">PR1</strain>
    </source>
</reference>
<accession>A0A1C3RFF5</accession>
<proteinExistence type="predicted"/>
<dbReference type="Gene3D" id="2.102.10.10">
    <property type="entry name" value="Rieske [2Fe-2S] iron-sulphur domain"/>
    <property type="match status" value="1"/>
</dbReference>
<evidence type="ECO:0000256" key="1">
    <source>
        <dbReference type="ARBA" id="ARBA00022714"/>
    </source>
</evidence>
<dbReference type="InterPro" id="IPR017941">
    <property type="entry name" value="Rieske_2Fe-2S"/>
</dbReference>
<evidence type="ECO:0000256" key="2">
    <source>
        <dbReference type="ARBA" id="ARBA00022723"/>
    </source>
</evidence>
<dbReference type="GO" id="GO:0051537">
    <property type="term" value="F:2 iron, 2 sulfur cluster binding"/>
    <property type="evidence" value="ECO:0007669"/>
    <property type="project" value="UniProtKB-KW"/>
</dbReference>
<evidence type="ECO:0000256" key="3">
    <source>
        <dbReference type="ARBA" id="ARBA00023004"/>
    </source>
</evidence>
<dbReference type="InterPro" id="IPR036922">
    <property type="entry name" value="Rieske_2Fe-2S_sf"/>
</dbReference>
<dbReference type="AlphaFoldDB" id="A0A1C3RFF5"/>
<protein>
    <submittedName>
        <fullName evidence="6">Putative ferredoxin</fullName>
    </submittedName>
</protein>
<dbReference type="EMBL" id="FLYE01000008">
    <property type="protein sequence ID" value="SCA56017.1"/>
    <property type="molecule type" value="Genomic_DNA"/>
</dbReference>
<keyword evidence="1" id="KW-0001">2Fe-2S</keyword>
<keyword evidence="7" id="KW-1185">Reference proteome</keyword>
<evidence type="ECO:0000259" key="5">
    <source>
        <dbReference type="PROSITE" id="PS51296"/>
    </source>
</evidence>
<dbReference type="Pfam" id="PF00355">
    <property type="entry name" value="Rieske"/>
    <property type="match status" value="1"/>
</dbReference>
<gene>
    <name evidence="6" type="ORF">MTBPR1_160008</name>
</gene>
<keyword evidence="3" id="KW-0408">Iron</keyword>
<dbReference type="SUPFAM" id="SSF50022">
    <property type="entry name" value="ISP domain"/>
    <property type="match status" value="1"/>
</dbReference>
<dbReference type="GO" id="GO:0046872">
    <property type="term" value="F:metal ion binding"/>
    <property type="evidence" value="ECO:0007669"/>
    <property type="project" value="UniProtKB-KW"/>
</dbReference>
<keyword evidence="2" id="KW-0479">Metal-binding</keyword>
<name>A0A1C3RFF5_9PROT</name>
<keyword evidence="4" id="KW-0411">Iron-sulfur</keyword>
<evidence type="ECO:0000313" key="7">
    <source>
        <dbReference type="Proteomes" id="UP000231658"/>
    </source>
</evidence>
<sequence length="119" mass="13635">MEWKKHPFAPRTGETLCHINELEDGNVTPFSFGEGKEAFSMVVYKREEMIRAYWNLCPHFRIPLNKPGGGILLYNDVLWCVHHSAEFRVEDGHCFSGPCQSGALERIDLEQIDGELKIV</sequence>
<feature type="domain" description="Rieske" evidence="5">
    <location>
        <begin position="14"/>
        <end position="118"/>
    </location>
</feature>
<dbReference type="Proteomes" id="UP000231658">
    <property type="component" value="Unassembled WGS sequence"/>
</dbReference>
<evidence type="ECO:0000313" key="6">
    <source>
        <dbReference type="EMBL" id="SCA56017.1"/>
    </source>
</evidence>
<dbReference type="RefSeq" id="WP_069186706.1">
    <property type="nucleotide sequence ID" value="NZ_FLYE01000008.1"/>
</dbReference>
<dbReference type="STRING" id="1867952.MTBPR1_160008"/>
<evidence type="ECO:0000256" key="4">
    <source>
        <dbReference type="ARBA" id="ARBA00023014"/>
    </source>
</evidence>
<dbReference type="OrthoDB" id="9800776at2"/>